<protein>
    <recommendedName>
        <fullName evidence="4">Secreted protein</fullName>
    </recommendedName>
</protein>
<keyword evidence="1" id="KW-0732">Signal</keyword>
<dbReference type="Proteomes" id="UP001595973">
    <property type="component" value="Unassembled WGS sequence"/>
</dbReference>
<evidence type="ECO:0008006" key="4">
    <source>
        <dbReference type="Google" id="ProtNLM"/>
    </source>
</evidence>
<feature type="signal peptide" evidence="1">
    <location>
        <begin position="1"/>
        <end position="17"/>
    </location>
</feature>
<accession>A0ABV9KCB9</accession>
<gene>
    <name evidence="2" type="ORF">ACFO5X_03135</name>
</gene>
<sequence>MKYVLLAALVMASPAVAAEQDAIDGCIDQLRTVGGPDAANGGEILSSEYSEAGTLVMLRDSGGTVWRCIGYNDGTVGELAVTNAADDGGGAMARANSEPTTTTDTVRFAAGSSSTEIDGGLTPGSSVRYVLGARNGQFLDVSVAPQGDGITYQIFNPDGSFLLDQISSDTPYRGQLWQNGDHVVEVINTGSQDTAYTVRFAIE</sequence>
<feature type="chain" id="PRO_5046477923" description="Secreted protein" evidence="1">
    <location>
        <begin position="18"/>
        <end position="203"/>
    </location>
</feature>
<evidence type="ECO:0000313" key="2">
    <source>
        <dbReference type="EMBL" id="MFC4667539.1"/>
    </source>
</evidence>
<evidence type="ECO:0000256" key="1">
    <source>
        <dbReference type="SAM" id="SignalP"/>
    </source>
</evidence>
<dbReference type="Gene3D" id="2.60.120.380">
    <property type="match status" value="1"/>
</dbReference>
<proteinExistence type="predicted"/>
<organism evidence="2 3">
    <name type="scientific">Seohaeicola nanhaiensis</name>
    <dbReference type="NCBI Taxonomy" id="1387282"/>
    <lineage>
        <taxon>Bacteria</taxon>
        <taxon>Pseudomonadati</taxon>
        <taxon>Pseudomonadota</taxon>
        <taxon>Alphaproteobacteria</taxon>
        <taxon>Rhodobacterales</taxon>
        <taxon>Roseobacteraceae</taxon>
        <taxon>Seohaeicola</taxon>
    </lineage>
</organism>
<name>A0ABV9KCB9_9RHOB</name>
<comment type="caution">
    <text evidence="2">The sequence shown here is derived from an EMBL/GenBank/DDBJ whole genome shotgun (WGS) entry which is preliminary data.</text>
</comment>
<dbReference type="RefSeq" id="WP_380715770.1">
    <property type="nucleotide sequence ID" value="NZ_JBHSGI010000002.1"/>
</dbReference>
<reference evidence="3" key="1">
    <citation type="journal article" date="2019" name="Int. J. Syst. Evol. Microbiol.">
        <title>The Global Catalogue of Microorganisms (GCM) 10K type strain sequencing project: providing services to taxonomists for standard genome sequencing and annotation.</title>
        <authorList>
            <consortium name="The Broad Institute Genomics Platform"/>
            <consortium name="The Broad Institute Genome Sequencing Center for Infectious Disease"/>
            <person name="Wu L."/>
            <person name="Ma J."/>
        </authorList>
    </citation>
    <scope>NUCLEOTIDE SEQUENCE [LARGE SCALE GENOMIC DNA]</scope>
    <source>
        <strain evidence="3">CGMCC 4.7283</strain>
    </source>
</reference>
<dbReference type="EMBL" id="JBHSGI010000002">
    <property type="protein sequence ID" value="MFC4667539.1"/>
    <property type="molecule type" value="Genomic_DNA"/>
</dbReference>
<keyword evidence="3" id="KW-1185">Reference proteome</keyword>
<evidence type="ECO:0000313" key="3">
    <source>
        <dbReference type="Proteomes" id="UP001595973"/>
    </source>
</evidence>